<feature type="transmembrane region" description="Helical" evidence="7">
    <location>
        <begin position="47"/>
        <end position="69"/>
    </location>
</feature>
<dbReference type="EMBL" id="MSAG01000002">
    <property type="protein sequence ID" value="PUX26468.1"/>
    <property type="molecule type" value="Genomic_DNA"/>
</dbReference>
<evidence type="ECO:0000256" key="6">
    <source>
        <dbReference type="ARBA" id="ARBA00049738"/>
    </source>
</evidence>
<feature type="transmembrane region" description="Helical" evidence="7">
    <location>
        <begin position="253"/>
        <end position="272"/>
    </location>
</feature>
<dbReference type="RefSeq" id="WP_075197294.1">
    <property type="nucleotide sequence ID" value="NZ_CP187984.1"/>
</dbReference>
<evidence type="ECO:0000256" key="3">
    <source>
        <dbReference type="ARBA" id="ARBA00022692"/>
    </source>
</evidence>
<dbReference type="InterPro" id="IPR050833">
    <property type="entry name" value="Poly_Biosynth_Transport"/>
</dbReference>
<accession>A0A2T7BA05</accession>
<feature type="transmembrane region" description="Helical" evidence="7">
    <location>
        <begin position="81"/>
        <end position="104"/>
    </location>
</feature>
<protein>
    <recommendedName>
        <fullName evidence="6">Putative O-antigen transporter</fullName>
    </recommendedName>
</protein>
<comment type="caution">
    <text evidence="8">The sequence shown here is derived from an EMBL/GenBank/DDBJ whole genome shotgun (WGS) entry which is preliminary data.</text>
</comment>
<keyword evidence="5 7" id="KW-0472">Membrane</keyword>
<feature type="transmembrane region" description="Helical" evidence="7">
    <location>
        <begin position="230"/>
        <end position="247"/>
    </location>
</feature>
<comment type="subcellular location">
    <subcellularLocation>
        <location evidence="1">Cell membrane</location>
        <topology evidence="1">Multi-pass membrane protein</topology>
    </subcellularLocation>
</comment>
<dbReference type="AlphaFoldDB" id="A0A2T7BA05"/>
<feature type="transmembrane region" description="Helical" evidence="7">
    <location>
        <begin position="322"/>
        <end position="338"/>
    </location>
</feature>
<evidence type="ECO:0000256" key="7">
    <source>
        <dbReference type="SAM" id="Phobius"/>
    </source>
</evidence>
<keyword evidence="4 7" id="KW-1133">Transmembrane helix</keyword>
<dbReference type="PANTHER" id="PTHR30250">
    <property type="entry name" value="PST FAMILY PREDICTED COLANIC ACID TRANSPORTER"/>
    <property type="match status" value="1"/>
</dbReference>
<dbReference type="PANTHER" id="PTHR30250:SF11">
    <property type="entry name" value="O-ANTIGEN TRANSPORTER-RELATED"/>
    <property type="match status" value="1"/>
</dbReference>
<name>A0A2T7BA05_9ENTR</name>
<dbReference type="Pfam" id="PF01943">
    <property type="entry name" value="Polysacc_synt"/>
    <property type="match status" value="1"/>
</dbReference>
<feature type="transmembrane region" description="Helical" evidence="7">
    <location>
        <begin position="9"/>
        <end position="35"/>
    </location>
</feature>
<feature type="transmembrane region" description="Helical" evidence="7">
    <location>
        <begin position="169"/>
        <end position="191"/>
    </location>
</feature>
<feature type="transmembrane region" description="Helical" evidence="7">
    <location>
        <begin position="142"/>
        <end position="163"/>
    </location>
</feature>
<feature type="transmembrane region" description="Helical" evidence="7">
    <location>
        <begin position="284"/>
        <end position="310"/>
    </location>
</feature>
<feature type="transmembrane region" description="Helical" evidence="7">
    <location>
        <begin position="378"/>
        <end position="397"/>
    </location>
</feature>
<proteinExistence type="predicted"/>
<keyword evidence="2" id="KW-1003">Cell membrane</keyword>
<dbReference type="GO" id="GO:0005886">
    <property type="term" value="C:plasma membrane"/>
    <property type="evidence" value="ECO:0007669"/>
    <property type="project" value="UniProtKB-SubCell"/>
</dbReference>
<organism evidence="8">
    <name type="scientific">Cronobacter turicensis</name>
    <dbReference type="NCBI Taxonomy" id="413502"/>
    <lineage>
        <taxon>Bacteria</taxon>
        <taxon>Pseudomonadati</taxon>
        <taxon>Pseudomonadota</taxon>
        <taxon>Gammaproteobacteria</taxon>
        <taxon>Enterobacterales</taxon>
        <taxon>Enterobacteriaceae</taxon>
        <taxon>Cronobacter</taxon>
    </lineage>
</organism>
<evidence type="ECO:0000313" key="8">
    <source>
        <dbReference type="EMBL" id="PUX26468.1"/>
    </source>
</evidence>
<feature type="transmembrane region" description="Helical" evidence="7">
    <location>
        <begin position="409"/>
        <end position="428"/>
    </location>
</feature>
<evidence type="ECO:0000256" key="4">
    <source>
        <dbReference type="ARBA" id="ARBA00022989"/>
    </source>
</evidence>
<gene>
    <name evidence="8" type="ORF">BS411_01800</name>
</gene>
<dbReference type="InterPro" id="IPR002797">
    <property type="entry name" value="Polysacc_synth"/>
</dbReference>
<feature type="transmembrane region" description="Helical" evidence="7">
    <location>
        <begin position="350"/>
        <end position="372"/>
    </location>
</feature>
<evidence type="ECO:0000256" key="5">
    <source>
        <dbReference type="ARBA" id="ARBA00023136"/>
    </source>
</evidence>
<sequence length="429" mass="48983">MIAKFIREIFIFLFVSGISRLLPFLLTPIFTHYLVPEEMGRLELILSLYNIFMVFGMCQLDTALQRYFYQSKSIPKSTFISVLRFSFGTLIIYLISIPVMTSLLSLGSSAYIELGLSGFCVLFANLYIVNSLTIRYARTIKYVIFINILQTSLFAGLACYTVIKLNSGIKGYFFALLVSYIVSVVTSIVILKNEFSVKNTQADFKKLIEFSLPQLPGRIASVMAQYGNRFILYAIFTQSTIGLFALANKISALMLVGVSAFCMVWYPLLYNENNNAATESTRKIFRLVLILLPVVDVVLFIITWLVFRFFIPQSYAESEHPTYIMIIAMSLLVIKEMVDAGIKLSEKTKYISYIYICNTVILFLLIIFGGSIWGLTGVALAIFFSNILLTYTTWLVSERLSPMGFDIKYCHYYILFCFVTIMSTFWWVK</sequence>
<keyword evidence="3 7" id="KW-0812">Transmembrane</keyword>
<reference evidence="8" key="1">
    <citation type="submission" date="2016-12" db="EMBL/GenBank/DDBJ databases">
        <title>Analysis of the Molecular Diversity Among Cronobacter Species Isolated from Filth Flies Using a Pan Genomic DNA Microarray.</title>
        <authorList>
            <person name="Pava-Ripoll M."/>
            <person name="Tall B."/>
            <person name="Farber J."/>
            <person name="Fanning S."/>
            <person name="Lehner A."/>
            <person name="Stephan R."/>
            <person name="Pagotto F."/>
            <person name="Iverson C."/>
            <person name="Ziobro G."/>
            <person name="Miller A."/>
            <person name="Pearson R."/>
            <person name="Yan Q."/>
            <person name="Kim M."/>
            <person name="Jeong S."/>
            <person name="Park J."/>
            <person name="Jun S."/>
            <person name="Choi H."/>
            <person name="Chung T."/>
            <person name="Yoo Y."/>
            <person name="Park E."/>
            <person name="Hwang S."/>
            <person name="Lee B."/>
            <person name="Sathyamoorthy V."/>
            <person name="Carter L."/>
            <person name="Mammel M."/>
            <person name="Jackson S."/>
            <person name="Kothary M."/>
            <person name="Patel I."/>
            <person name="Grim C."/>
            <person name="Gopinath G."/>
            <person name="Gangiredla J."/>
            <person name="Chase H."/>
        </authorList>
    </citation>
    <scope>NUCLEOTIDE SEQUENCE [LARGE SCALE GENOMIC DNA]</scope>
    <source>
        <strain evidence="8">MOD1-Sh41s</strain>
    </source>
</reference>
<dbReference type="OrthoDB" id="1495589at2"/>
<evidence type="ECO:0000256" key="1">
    <source>
        <dbReference type="ARBA" id="ARBA00004651"/>
    </source>
</evidence>
<feature type="transmembrane region" description="Helical" evidence="7">
    <location>
        <begin position="110"/>
        <end position="130"/>
    </location>
</feature>
<evidence type="ECO:0000256" key="2">
    <source>
        <dbReference type="ARBA" id="ARBA00022475"/>
    </source>
</evidence>